<name>A0AC60P0H9_IXOPE</name>
<dbReference type="Proteomes" id="UP000805193">
    <property type="component" value="Unassembled WGS sequence"/>
</dbReference>
<protein>
    <submittedName>
        <fullName evidence="1">Uncharacterized protein</fullName>
    </submittedName>
</protein>
<reference evidence="1 2" key="1">
    <citation type="journal article" date="2020" name="Cell">
        <title>Large-Scale Comparative Analyses of Tick Genomes Elucidate Their Genetic Diversity and Vector Capacities.</title>
        <authorList>
            <consortium name="Tick Genome and Microbiome Consortium (TIGMIC)"/>
            <person name="Jia N."/>
            <person name="Wang J."/>
            <person name="Shi W."/>
            <person name="Du L."/>
            <person name="Sun Y."/>
            <person name="Zhan W."/>
            <person name="Jiang J.F."/>
            <person name="Wang Q."/>
            <person name="Zhang B."/>
            <person name="Ji P."/>
            <person name="Bell-Sakyi L."/>
            <person name="Cui X.M."/>
            <person name="Yuan T.T."/>
            <person name="Jiang B.G."/>
            <person name="Yang W.F."/>
            <person name="Lam T.T."/>
            <person name="Chang Q.C."/>
            <person name="Ding S.J."/>
            <person name="Wang X.J."/>
            <person name="Zhu J.G."/>
            <person name="Ruan X.D."/>
            <person name="Zhao L."/>
            <person name="Wei J.T."/>
            <person name="Ye R.Z."/>
            <person name="Que T.C."/>
            <person name="Du C.H."/>
            <person name="Zhou Y.H."/>
            <person name="Cheng J.X."/>
            <person name="Dai P.F."/>
            <person name="Guo W.B."/>
            <person name="Han X.H."/>
            <person name="Huang E.J."/>
            <person name="Li L.F."/>
            <person name="Wei W."/>
            <person name="Gao Y.C."/>
            <person name="Liu J.Z."/>
            <person name="Shao H.Z."/>
            <person name="Wang X."/>
            <person name="Wang C.C."/>
            <person name="Yang T.C."/>
            <person name="Huo Q.B."/>
            <person name="Li W."/>
            <person name="Chen H.Y."/>
            <person name="Chen S.E."/>
            <person name="Zhou L.G."/>
            <person name="Ni X.B."/>
            <person name="Tian J.H."/>
            <person name="Sheng Y."/>
            <person name="Liu T."/>
            <person name="Pan Y.S."/>
            <person name="Xia L.Y."/>
            <person name="Li J."/>
            <person name="Zhao F."/>
            <person name="Cao W.C."/>
        </authorList>
    </citation>
    <scope>NUCLEOTIDE SEQUENCE [LARGE SCALE GENOMIC DNA]</scope>
    <source>
        <strain evidence="1">Iper-2018</strain>
    </source>
</reference>
<keyword evidence="2" id="KW-1185">Reference proteome</keyword>
<evidence type="ECO:0000313" key="2">
    <source>
        <dbReference type="Proteomes" id="UP000805193"/>
    </source>
</evidence>
<dbReference type="EMBL" id="JABSTQ010011307">
    <property type="protein sequence ID" value="KAG0412942.1"/>
    <property type="molecule type" value="Genomic_DNA"/>
</dbReference>
<feature type="non-terminal residue" evidence="1">
    <location>
        <position position="1"/>
    </location>
</feature>
<proteinExistence type="predicted"/>
<accession>A0AC60P0H9</accession>
<organism evidence="1 2">
    <name type="scientific">Ixodes persulcatus</name>
    <name type="common">Taiga tick</name>
    <dbReference type="NCBI Taxonomy" id="34615"/>
    <lineage>
        <taxon>Eukaryota</taxon>
        <taxon>Metazoa</taxon>
        <taxon>Ecdysozoa</taxon>
        <taxon>Arthropoda</taxon>
        <taxon>Chelicerata</taxon>
        <taxon>Arachnida</taxon>
        <taxon>Acari</taxon>
        <taxon>Parasitiformes</taxon>
        <taxon>Ixodida</taxon>
        <taxon>Ixodoidea</taxon>
        <taxon>Ixodidae</taxon>
        <taxon>Ixodinae</taxon>
        <taxon>Ixodes</taxon>
    </lineage>
</organism>
<sequence>DPLRVLQAKSNLGKMLRGCGREFTKMMKELPNDDFQKRMNISCQVYNVCRSTPIKTSSQEVFNCLWKEIQENGVPWTLITNTPELRHAGRNVMVCWNRTLLPNLPLERLDDAVAYARQFAFRF</sequence>
<feature type="non-terminal residue" evidence="1">
    <location>
        <position position="123"/>
    </location>
</feature>
<evidence type="ECO:0000313" key="1">
    <source>
        <dbReference type="EMBL" id="KAG0412942.1"/>
    </source>
</evidence>
<comment type="caution">
    <text evidence="1">The sequence shown here is derived from an EMBL/GenBank/DDBJ whole genome shotgun (WGS) entry which is preliminary data.</text>
</comment>
<gene>
    <name evidence="1" type="ORF">HPB47_009911</name>
</gene>